<evidence type="ECO:0000313" key="5">
    <source>
        <dbReference type="EMBL" id="RDL39434.1"/>
    </source>
</evidence>
<dbReference type="CDD" id="cd00159">
    <property type="entry name" value="RhoGAP"/>
    <property type="match status" value="1"/>
</dbReference>
<feature type="compositionally biased region" description="Polar residues" evidence="2">
    <location>
        <begin position="1107"/>
        <end position="1122"/>
    </location>
</feature>
<dbReference type="Pfam" id="PF00620">
    <property type="entry name" value="RhoGAP"/>
    <property type="match status" value="1"/>
</dbReference>
<dbReference type="SMART" id="SM00324">
    <property type="entry name" value="RhoGAP"/>
    <property type="match status" value="1"/>
</dbReference>
<dbReference type="PROSITE" id="PS50238">
    <property type="entry name" value="RHOGAP"/>
    <property type="match status" value="1"/>
</dbReference>
<feature type="compositionally biased region" description="Polar residues" evidence="2">
    <location>
        <begin position="994"/>
        <end position="1003"/>
    </location>
</feature>
<gene>
    <name evidence="5" type="ORF">BP5553_03774</name>
</gene>
<evidence type="ECO:0000259" key="4">
    <source>
        <dbReference type="PROSITE" id="PS50238"/>
    </source>
</evidence>
<feature type="region of interest" description="Disordered" evidence="2">
    <location>
        <begin position="523"/>
        <end position="571"/>
    </location>
</feature>
<keyword evidence="1" id="KW-0175">Coiled coil</keyword>
<accession>A0A370TV71</accession>
<dbReference type="SUPFAM" id="SSF48350">
    <property type="entry name" value="GTPase activation domain, GAP"/>
    <property type="match status" value="1"/>
</dbReference>
<keyword evidence="3" id="KW-0812">Transmembrane</keyword>
<dbReference type="Proteomes" id="UP000254866">
    <property type="component" value="Unassembled WGS sequence"/>
</dbReference>
<feature type="compositionally biased region" description="Polar residues" evidence="2">
    <location>
        <begin position="45"/>
        <end position="55"/>
    </location>
</feature>
<feature type="transmembrane region" description="Helical" evidence="3">
    <location>
        <begin position="1418"/>
        <end position="1440"/>
    </location>
</feature>
<feature type="compositionally biased region" description="Polar residues" evidence="2">
    <location>
        <begin position="941"/>
        <end position="951"/>
    </location>
</feature>
<feature type="domain" description="Rho-GAP" evidence="4">
    <location>
        <begin position="205"/>
        <end position="468"/>
    </location>
</feature>
<dbReference type="Gene3D" id="1.10.555.10">
    <property type="entry name" value="Rho GTPase activation protein"/>
    <property type="match status" value="1"/>
</dbReference>
<feature type="region of interest" description="Disordered" evidence="2">
    <location>
        <begin position="904"/>
        <end position="951"/>
    </location>
</feature>
<dbReference type="GeneID" id="43596623"/>
<dbReference type="GO" id="GO:0007165">
    <property type="term" value="P:signal transduction"/>
    <property type="evidence" value="ECO:0007669"/>
    <property type="project" value="InterPro"/>
</dbReference>
<keyword evidence="3" id="KW-0472">Membrane</keyword>
<evidence type="ECO:0000256" key="2">
    <source>
        <dbReference type="SAM" id="MobiDB-lite"/>
    </source>
</evidence>
<protein>
    <recommendedName>
        <fullName evidence="4">Rho-GAP domain-containing protein</fullName>
    </recommendedName>
</protein>
<dbReference type="RefSeq" id="XP_031872090.1">
    <property type="nucleotide sequence ID" value="XM_032012397.1"/>
</dbReference>
<sequence>MPFFNHGLISRSSSGTISNPHPLDALGGISDNINIAQGLLMRSHISQRQASSTSPPIGDQTLEPLKMQGRRTESDEASKPRRVMRSSTTWTCSSQDILSDREEFEDRSAFVQEYNRLAAKHGVRVIVADDYEDSDRSTTINGKPGSWFLRKILKRIPATQSAKPEKHLKHRRSISDISLRLKLRKDKLKNKSLPELVRLCGLSPLYLPAEYATGNLAIPTCFRATAQYLIQHAPVTSGVFRVPGSHHVVEALYDHYCPVDENPEVISGTVRCPTLPGHIRCDVHDVASTFKKLLSGLPGGILGSLLLFDAFVSIQSQLQWDTELTGTKQRKALARLIALAISTLRSQYRRELICAVFGLLCMVGRTAEISSRDGGSPLPTSDLMGYAALGIVFGPLLVGELLDDWNIHLAKSRAGLVLLPISPPKSKKQRLKQVQSTEQGVSFNTQVDKIKIANGITEMLITHWSDVTRHMKTLTSLKVIGGPQVFESHDSDLPFPRTSISETFALRKPPSWDGVKLPLRNIERSGSPTPTRWIGDFSKDNPRGISESQQNDDLMVKKQRSRTRSNSSHILAKSKSISALSPTVEELIDPDLLKTPRSTFKIGKRINVPKRSHEDGNNKPPCSSSPPFDAPVHTPGPLGGPDTNYKQEGSPTTPPEEECVVSNMSNIDVAPIKMEYHIEASDENGSHSHMTLENQTTPRTFGEILRSEYPHCQDSDATSSRGKLPQSPQNDDNKELVVSTSPGKRKSTTIRATTGSRHDDPSGQSSEIPGKRIKLRKQHPSDKKKSFQEENFTTDVVDLSPIKQVATSQQIPPFGLKGETWPFYTSEQPGIEISNPAVQREPTHLPELQVTLPRRLSDPMFPDLTPEYIWGSFKSPTKDHLSAISHNEDLASLAVLAQFMPNEPLNKADNNVEAGETHDQETKIHSSLRHAQENGADGGPASNTSTQANSATASCLPELNAFTIQGKDPPLLPMNKYSPVKVVHENYNQKLNSILSTTKTPSTSHDDRKDLVGRGSSQGSVKALAAKFDRPPSTSKGRAGAESLSIDSSSGFESPRRLGLVAPYHASPTSPTKSEKSGTLDLTPRPNRNILLAEHNWKAGVHRGSRQESPWTPQRTSIQQPLGKSKPPQRHRKLSREINNFPAAFAVGSVSPYSVSSEHLELCTGSMAKHQGSAHVDRPSGGGNVERKVMSATQPPQVIERMKFHRPPSNAPNKAPANFMQHPRHFIDASNKTQYRNQESSPRSPRSNSLLHSQIRALHLHIGKMEADMRRLKQDLDTKSTLDIRTLSTQLREAKWEIQIWKSRAETAEKQVEIFSKVSVRSKSNFSRGMRTPRLSHDNENVCGPNMDYQSENPAMADITNRGLLGVEGIQHPLRPFGWDPVYATLTATRIIEARTCDNKSAAMKDLGELPPLPSPSFLLLLLFAVTNCIILISWAIQLAREEEEMINRLKEEKEELINSLKEQTEWWGLAVRALESARAVLEEKELNAQLKTEMMDEPPASEEHMTVTGGV</sequence>
<feature type="region of interest" description="Disordered" evidence="2">
    <location>
        <begin position="1101"/>
        <end position="1132"/>
    </location>
</feature>
<proteinExistence type="predicted"/>
<feature type="region of interest" description="Disordered" evidence="2">
    <location>
        <begin position="712"/>
        <end position="787"/>
    </location>
</feature>
<feature type="region of interest" description="Disordered" evidence="2">
    <location>
        <begin position="994"/>
        <end position="1085"/>
    </location>
</feature>
<organism evidence="5 6">
    <name type="scientific">Venustampulla echinocandica</name>
    <dbReference type="NCBI Taxonomy" id="2656787"/>
    <lineage>
        <taxon>Eukaryota</taxon>
        <taxon>Fungi</taxon>
        <taxon>Dikarya</taxon>
        <taxon>Ascomycota</taxon>
        <taxon>Pezizomycotina</taxon>
        <taxon>Leotiomycetes</taxon>
        <taxon>Helotiales</taxon>
        <taxon>Pleuroascaceae</taxon>
        <taxon>Venustampulla</taxon>
    </lineage>
</organism>
<name>A0A370TV71_9HELO</name>
<keyword evidence="6" id="KW-1185">Reference proteome</keyword>
<comment type="caution">
    <text evidence="5">The sequence shown here is derived from an EMBL/GenBank/DDBJ whole genome shotgun (WGS) entry which is preliminary data.</text>
</comment>
<dbReference type="STRING" id="2656787.A0A370TV71"/>
<dbReference type="InterPro" id="IPR008936">
    <property type="entry name" value="Rho_GTPase_activation_prot"/>
</dbReference>
<feature type="coiled-coil region" evidence="1">
    <location>
        <begin position="1436"/>
        <end position="1467"/>
    </location>
</feature>
<keyword evidence="3" id="KW-1133">Transmembrane helix</keyword>
<feature type="region of interest" description="Disordered" evidence="2">
    <location>
        <begin position="45"/>
        <end position="88"/>
    </location>
</feature>
<reference evidence="5 6" key="1">
    <citation type="journal article" date="2018" name="IMA Fungus">
        <title>IMA Genome-F 9: Draft genome sequence of Annulohypoxylon stygium, Aspergillus mulundensis, Berkeleyomyces basicola (syn. Thielaviopsis basicola), Ceratocystis smalleyi, two Cercospora beticola strains, Coleophoma cylindrospora, Fusarium fracticaudum, Phialophora cf. hyalina, and Morchella septimelata.</title>
        <authorList>
            <person name="Wingfield B.D."/>
            <person name="Bills G.F."/>
            <person name="Dong Y."/>
            <person name="Huang W."/>
            <person name="Nel W.J."/>
            <person name="Swalarsk-Parry B.S."/>
            <person name="Vaghefi N."/>
            <person name="Wilken P.M."/>
            <person name="An Z."/>
            <person name="de Beer Z.W."/>
            <person name="De Vos L."/>
            <person name="Chen L."/>
            <person name="Duong T.A."/>
            <person name="Gao Y."/>
            <person name="Hammerbacher A."/>
            <person name="Kikkert J.R."/>
            <person name="Li Y."/>
            <person name="Li H."/>
            <person name="Li K."/>
            <person name="Li Q."/>
            <person name="Liu X."/>
            <person name="Ma X."/>
            <person name="Naidoo K."/>
            <person name="Pethybridge S.J."/>
            <person name="Sun J."/>
            <person name="Steenkamp E.T."/>
            <person name="van der Nest M.A."/>
            <person name="van Wyk S."/>
            <person name="Wingfield M.J."/>
            <person name="Xiong C."/>
            <person name="Yue Q."/>
            <person name="Zhang X."/>
        </authorList>
    </citation>
    <scope>NUCLEOTIDE SEQUENCE [LARGE SCALE GENOMIC DNA]</scope>
    <source>
        <strain evidence="5 6">BP 5553</strain>
    </source>
</reference>
<dbReference type="InterPro" id="IPR000198">
    <property type="entry name" value="RhoGAP_dom"/>
</dbReference>
<evidence type="ECO:0000256" key="3">
    <source>
        <dbReference type="SAM" id="Phobius"/>
    </source>
</evidence>
<feature type="compositionally biased region" description="Basic and acidic residues" evidence="2">
    <location>
        <begin position="915"/>
        <end position="924"/>
    </location>
</feature>
<feature type="region of interest" description="Disordered" evidence="2">
    <location>
        <begin position="603"/>
        <end position="659"/>
    </location>
</feature>
<feature type="compositionally biased region" description="Polar residues" evidence="2">
    <location>
        <begin position="715"/>
        <end position="730"/>
    </location>
</feature>
<evidence type="ECO:0000256" key="1">
    <source>
        <dbReference type="SAM" id="Coils"/>
    </source>
</evidence>
<feature type="compositionally biased region" description="Basic and acidic residues" evidence="2">
    <location>
        <begin position="70"/>
        <end position="79"/>
    </location>
</feature>
<dbReference type="OrthoDB" id="9994905at2759"/>
<evidence type="ECO:0000313" key="6">
    <source>
        <dbReference type="Proteomes" id="UP000254866"/>
    </source>
</evidence>
<dbReference type="EMBL" id="NPIC01000002">
    <property type="protein sequence ID" value="RDL39434.1"/>
    <property type="molecule type" value="Genomic_DNA"/>
</dbReference>